<dbReference type="SUPFAM" id="SSF161098">
    <property type="entry name" value="MetI-like"/>
    <property type="match status" value="1"/>
</dbReference>
<keyword evidence="7 9" id="KW-1133">Transmembrane helix</keyword>
<evidence type="ECO:0000256" key="4">
    <source>
        <dbReference type="ARBA" id="ARBA00022475"/>
    </source>
</evidence>
<dbReference type="InterPro" id="IPR035906">
    <property type="entry name" value="MetI-like_sf"/>
</dbReference>
<evidence type="ECO:0000256" key="7">
    <source>
        <dbReference type="ARBA" id="ARBA00022989"/>
    </source>
</evidence>
<dbReference type="EMBL" id="JBHTJV010000002">
    <property type="protein sequence ID" value="MFD0915169.1"/>
    <property type="molecule type" value="Genomic_DNA"/>
</dbReference>
<evidence type="ECO:0000313" key="11">
    <source>
        <dbReference type="EMBL" id="MFD0915169.1"/>
    </source>
</evidence>
<evidence type="ECO:0000256" key="8">
    <source>
        <dbReference type="ARBA" id="ARBA00023136"/>
    </source>
</evidence>
<feature type="transmembrane region" description="Helical" evidence="9">
    <location>
        <begin position="151"/>
        <end position="171"/>
    </location>
</feature>
<feature type="transmembrane region" description="Helical" evidence="9">
    <location>
        <begin position="20"/>
        <end position="47"/>
    </location>
</feature>
<sequence length="247" mass="26444">MFESLQLLWIEPPGRGLSLLQGLLSTLQIALGAYALGLTIGLLGALGKIHGNVVLRWALEFYTTIIRAVPELVLILLLYYAGSTALNSVLVSLGFETVDISGLVAGIAVLGLVMGAYSTEVIRAAMLAVPKGQTEAALAFGMSRFQVLRRVTIPAMIPFALPGLSNLWLIVTKDTALLAVVGFFELATVTKAAAGSTRNYLLFYCAAAVLYLCVTLISNMVFRRIEKHYRVEKSADASTPAIVGVPR</sequence>
<evidence type="ECO:0000256" key="9">
    <source>
        <dbReference type="RuleBase" id="RU363032"/>
    </source>
</evidence>
<evidence type="ECO:0000256" key="5">
    <source>
        <dbReference type="ARBA" id="ARBA00022519"/>
    </source>
</evidence>
<gene>
    <name evidence="11" type="ORF">ACFQ14_01990</name>
</gene>
<protein>
    <submittedName>
        <fullName evidence="11">ABC transporter permease</fullName>
    </submittedName>
</protein>
<reference evidence="12" key="1">
    <citation type="journal article" date="2019" name="Int. J. Syst. Evol. Microbiol.">
        <title>The Global Catalogue of Microorganisms (GCM) 10K type strain sequencing project: providing services to taxonomists for standard genome sequencing and annotation.</title>
        <authorList>
            <consortium name="The Broad Institute Genomics Platform"/>
            <consortium name="The Broad Institute Genome Sequencing Center for Infectious Disease"/>
            <person name="Wu L."/>
            <person name="Ma J."/>
        </authorList>
    </citation>
    <scope>NUCLEOTIDE SEQUENCE [LARGE SCALE GENOMIC DNA]</scope>
    <source>
        <strain evidence="12">CCUG 60023</strain>
    </source>
</reference>
<dbReference type="NCBIfam" id="TIGR01726">
    <property type="entry name" value="HEQRo_perm_3TM"/>
    <property type="match status" value="1"/>
</dbReference>
<comment type="caution">
    <text evidence="11">The sequence shown here is derived from an EMBL/GenBank/DDBJ whole genome shotgun (WGS) entry which is preliminary data.</text>
</comment>
<keyword evidence="6 9" id="KW-0812">Transmembrane</keyword>
<keyword evidence="3 9" id="KW-0813">Transport</keyword>
<dbReference type="InterPro" id="IPR000515">
    <property type="entry name" value="MetI-like"/>
</dbReference>
<keyword evidence="5" id="KW-0997">Cell inner membrane</keyword>
<feature type="transmembrane region" description="Helical" evidence="9">
    <location>
        <begin position="100"/>
        <end position="117"/>
    </location>
</feature>
<dbReference type="InterPro" id="IPR010065">
    <property type="entry name" value="AA_ABC_transptr_permease_3TM"/>
</dbReference>
<feature type="domain" description="ABC transmembrane type-1" evidence="10">
    <location>
        <begin position="23"/>
        <end position="222"/>
    </location>
</feature>
<dbReference type="RefSeq" id="WP_377211019.1">
    <property type="nucleotide sequence ID" value="NZ_JBHTJV010000002.1"/>
</dbReference>
<comment type="similarity">
    <text evidence="2">Belongs to the binding-protein-dependent transport system permease family. HisMQ subfamily.</text>
</comment>
<evidence type="ECO:0000256" key="2">
    <source>
        <dbReference type="ARBA" id="ARBA00010072"/>
    </source>
</evidence>
<feature type="transmembrane region" description="Helical" evidence="9">
    <location>
        <begin position="201"/>
        <end position="222"/>
    </location>
</feature>
<dbReference type="PANTHER" id="PTHR30133">
    <property type="entry name" value="CATIONIC AMINO ACID TRANSPORTER, MEMBRANE COMPONENT"/>
    <property type="match status" value="1"/>
</dbReference>
<dbReference type="Pfam" id="PF00528">
    <property type="entry name" value="BPD_transp_1"/>
    <property type="match status" value="1"/>
</dbReference>
<dbReference type="Proteomes" id="UP001597101">
    <property type="component" value="Unassembled WGS sequence"/>
</dbReference>
<keyword evidence="4" id="KW-1003">Cell membrane</keyword>
<keyword evidence="12" id="KW-1185">Reference proteome</keyword>
<evidence type="ECO:0000256" key="3">
    <source>
        <dbReference type="ARBA" id="ARBA00022448"/>
    </source>
</evidence>
<keyword evidence="8 9" id="KW-0472">Membrane</keyword>
<name>A0ABW3FBB0_9HYPH</name>
<comment type="subcellular location">
    <subcellularLocation>
        <location evidence="1">Cell inner membrane</location>
        <topology evidence="1">Multi-pass membrane protein</topology>
    </subcellularLocation>
    <subcellularLocation>
        <location evidence="9">Cell membrane</location>
        <topology evidence="9">Multi-pass membrane protein</topology>
    </subcellularLocation>
</comment>
<dbReference type="InterPro" id="IPR051613">
    <property type="entry name" value="ABC_transp_permease_HisMQ"/>
</dbReference>
<evidence type="ECO:0000256" key="6">
    <source>
        <dbReference type="ARBA" id="ARBA00022692"/>
    </source>
</evidence>
<accession>A0ABW3FBB0</accession>
<dbReference type="Gene3D" id="1.10.3720.10">
    <property type="entry name" value="MetI-like"/>
    <property type="match status" value="1"/>
</dbReference>
<dbReference type="CDD" id="cd06261">
    <property type="entry name" value="TM_PBP2"/>
    <property type="match status" value="1"/>
</dbReference>
<organism evidence="11 12">
    <name type="scientific">Pseudahrensia aquimaris</name>
    <dbReference type="NCBI Taxonomy" id="744461"/>
    <lineage>
        <taxon>Bacteria</taxon>
        <taxon>Pseudomonadati</taxon>
        <taxon>Pseudomonadota</taxon>
        <taxon>Alphaproteobacteria</taxon>
        <taxon>Hyphomicrobiales</taxon>
        <taxon>Ahrensiaceae</taxon>
        <taxon>Pseudahrensia</taxon>
    </lineage>
</organism>
<evidence type="ECO:0000313" key="12">
    <source>
        <dbReference type="Proteomes" id="UP001597101"/>
    </source>
</evidence>
<evidence type="ECO:0000259" key="10">
    <source>
        <dbReference type="PROSITE" id="PS50928"/>
    </source>
</evidence>
<proteinExistence type="inferred from homology"/>
<feature type="transmembrane region" description="Helical" evidence="9">
    <location>
        <begin position="59"/>
        <end position="80"/>
    </location>
</feature>
<evidence type="ECO:0000256" key="1">
    <source>
        <dbReference type="ARBA" id="ARBA00004429"/>
    </source>
</evidence>
<dbReference type="PROSITE" id="PS50928">
    <property type="entry name" value="ABC_TM1"/>
    <property type="match status" value="1"/>
</dbReference>